<accession>A0A084SHJ5</accession>
<dbReference type="Proteomes" id="UP000028547">
    <property type="component" value="Unassembled WGS sequence"/>
</dbReference>
<evidence type="ECO:0000313" key="4">
    <source>
        <dbReference type="Proteomes" id="UP000028547"/>
    </source>
</evidence>
<feature type="compositionally biased region" description="Basic and acidic residues" evidence="1">
    <location>
        <begin position="130"/>
        <end position="141"/>
    </location>
</feature>
<evidence type="ECO:0000256" key="1">
    <source>
        <dbReference type="SAM" id="MobiDB-lite"/>
    </source>
</evidence>
<protein>
    <recommendedName>
        <fullName evidence="5">Lipoprotein</fullName>
    </recommendedName>
</protein>
<feature type="chain" id="PRO_5001781373" description="Lipoprotein" evidence="2">
    <location>
        <begin position="22"/>
        <end position="169"/>
    </location>
</feature>
<feature type="region of interest" description="Disordered" evidence="1">
    <location>
        <begin position="122"/>
        <end position="169"/>
    </location>
</feature>
<comment type="caution">
    <text evidence="3">The sequence shown here is derived from an EMBL/GenBank/DDBJ whole genome shotgun (WGS) entry which is preliminary data.</text>
</comment>
<evidence type="ECO:0008006" key="5">
    <source>
        <dbReference type="Google" id="ProtNLM"/>
    </source>
</evidence>
<feature type="signal peptide" evidence="2">
    <location>
        <begin position="1"/>
        <end position="21"/>
    </location>
</feature>
<evidence type="ECO:0000256" key="2">
    <source>
        <dbReference type="SAM" id="SignalP"/>
    </source>
</evidence>
<reference evidence="3 4" key="1">
    <citation type="submission" date="2014-07" db="EMBL/GenBank/DDBJ databases">
        <title>Draft Genome Sequence of Gephyronic Acid Producer, Cystobacter violaceus Strain Cb vi76.</title>
        <authorList>
            <person name="Stevens D.C."/>
            <person name="Young J."/>
            <person name="Carmichael R."/>
            <person name="Tan J."/>
            <person name="Taylor R.E."/>
        </authorList>
    </citation>
    <scope>NUCLEOTIDE SEQUENCE [LARGE SCALE GENOMIC DNA]</scope>
    <source>
        <strain evidence="3 4">Cb vi76</strain>
    </source>
</reference>
<dbReference type="AlphaFoldDB" id="A0A084SHJ5"/>
<dbReference type="EMBL" id="JPMI01000322">
    <property type="protein sequence ID" value="KFA87930.1"/>
    <property type="molecule type" value="Genomic_DNA"/>
</dbReference>
<organism evidence="3 4">
    <name type="scientific">Archangium violaceum Cb vi76</name>
    <dbReference type="NCBI Taxonomy" id="1406225"/>
    <lineage>
        <taxon>Bacteria</taxon>
        <taxon>Pseudomonadati</taxon>
        <taxon>Myxococcota</taxon>
        <taxon>Myxococcia</taxon>
        <taxon>Myxococcales</taxon>
        <taxon>Cystobacterineae</taxon>
        <taxon>Archangiaceae</taxon>
        <taxon>Archangium</taxon>
    </lineage>
</organism>
<dbReference type="PROSITE" id="PS51257">
    <property type="entry name" value="PROKAR_LIPOPROTEIN"/>
    <property type="match status" value="1"/>
</dbReference>
<name>A0A084SHJ5_9BACT</name>
<keyword evidence="2" id="KW-0732">Signal</keyword>
<gene>
    <name evidence="3" type="ORF">Q664_44970</name>
</gene>
<proteinExistence type="predicted"/>
<evidence type="ECO:0000313" key="3">
    <source>
        <dbReference type="EMBL" id="KFA87930.1"/>
    </source>
</evidence>
<dbReference type="RefSeq" id="WP_043410667.1">
    <property type="nucleotide sequence ID" value="NZ_JPMI01000322.1"/>
</dbReference>
<sequence length="169" mass="18578">MRVVQKPCLVLLVGVFASACATPGEKREPSQFKKWPSKPPDCEFDVFEADVEPSEPSRPYEVLGTLALDGNQWMGQGGRKEALRQTACTAGADVVLLSRPFERGFGKQVIRSYDVRFAVYTDVPPPPEVQAEREAAREKPPPPRSPDTVLVPAPSWEEGTEGTAVIKKQ</sequence>